<evidence type="ECO:0000313" key="2">
    <source>
        <dbReference type="EMBL" id="KAJ7227391.1"/>
    </source>
</evidence>
<dbReference type="EMBL" id="JARJCW010000003">
    <property type="protein sequence ID" value="KAJ7227391.1"/>
    <property type="molecule type" value="Genomic_DNA"/>
</dbReference>
<evidence type="ECO:0000313" key="3">
    <source>
        <dbReference type="Proteomes" id="UP001219525"/>
    </source>
</evidence>
<accession>A0AAD6YRU6</accession>
<keyword evidence="3" id="KW-1185">Reference proteome</keyword>
<organism evidence="2 3">
    <name type="scientific">Mycena pura</name>
    <dbReference type="NCBI Taxonomy" id="153505"/>
    <lineage>
        <taxon>Eukaryota</taxon>
        <taxon>Fungi</taxon>
        <taxon>Dikarya</taxon>
        <taxon>Basidiomycota</taxon>
        <taxon>Agaricomycotina</taxon>
        <taxon>Agaricomycetes</taxon>
        <taxon>Agaricomycetidae</taxon>
        <taxon>Agaricales</taxon>
        <taxon>Marasmiineae</taxon>
        <taxon>Mycenaceae</taxon>
        <taxon>Mycena</taxon>
    </lineage>
</organism>
<dbReference type="Proteomes" id="UP001219525">
    <property type="component" value="Unassembled WGS sequence"/>
</dbReference>
<feature type="region of interest" description="Disordered" evidence="1">
    <location>
        <begin position="79"/>
        <end position="133"/>
    </location>
</feature>
<comment type="caution">
    <text evidence="2">The sequence shown here is derived from an EMBL/GenBank/DDBJ whole genome shotgun (WGS) entry which is preliminary data.</text>
</comment>
<protein>
    <submittedName>
        <fullName evidence="2">Uncharacterized protein</fullName>
    </submittedName>
</protein>
<evidence type="ECO:0000256" key="1">
    <source>
        <dbReference type="SAM" id="MobiDB-lite"/>
    </source>
</evidence>
<reference evidence="2" key="1">
    <citation type="submission" date="2023-03" db="EMBL/GenBank/DDBJ databases">
        <title>Massive genome expansion in bonnet fungi (Mycena s.s.) driven by repeated elements and novel gene families across ecological guilds.</title>
        <authorList>
            <consortium name="Lawrence Berkeley National Laboratory"/>
            <person name="Harder C.B."/>
            <person name="Miyauchi S."/>
            <person name="Viragh M."/>
            <person name="Kuo A."/>
            <person name="Thoen E."/>
            <person name="Andreopoulos B."/>
            <person name="Lu D."/>
            <person name="Skrede I."/>
            <person name="Drula E."/>
            <person name="Henrissat B."/>
            <person name="Morin E."/>
            <person name="Kohler A."/>
            <person name="Barry K."/>
            <person name="LaButti K."/>
            <person name="Morin E."/>
            <person name="Salamov A."/>
            <person name="Lipzen A."/>
            <person name="Mereny Z."/>
            <person name="Hegedus B."/>
            <person name="Baldrian P."/>
            <person name="Stursova M."/>
            <person name="Weitz H."/>
            <person name="Taylor A."/>
            <person name="Grigoriev I.V."/>
            <person name="Nagy L.G."/>
            <person name="Martin F."/>
            <person name="Kauserud H."/>
        </authorList>
    </citation>
    <scope>NUCLEOTIDE SEQUENCE</scope>
    <source>
        <strain evidence="2">9144</strain>
    </source>
</reference>
<feature type="compositionally biased region" description="Polar residues" evidence="1">
    <location>
        <begin position="79"/>
        <end position="90"/>
    </location>
</feature>
<sequence length="437" mass="47523">MRPPIGALEGGHLDDDETTMALSRFQATGLWALYASVDSLPTSFSGAIGPPSISLGGSSHHGYSQNSYNFAPGAQTFYPSLPQSNPSSNFAPGAQTFYPSPPQSNPSSNFAPGAQTFYPSPPQSNPSSLPPKNHQAKQCIQHAVYDPSYSPSRFVQPSLNSSSYGFPSAPQTTAPACSTSPLARRNSAVDHSHRARPPISDHSSLSGALDASMGPARVRSNSIQKHGLVSPYKTGARPRGHSIIAAHEPMRNPPSKSRRGSRQIGPCLPDGPPDYVRVPQEAYQEPVTQLGYKYIGHYRSQPIPFKYAGSTSGIRLKDIDGEFCRGLEGSCDRVFESFPYREIKIKVLWPGYPPCEKRFKTQDGLRGKLLLVAATAVTHTMQAITRRFVPVKRGFEAWSIGRGGWTLDDIIITGVEHRGGANFQVEVWVPKRKFESS</sequence>
<proteinExistence type="predicted"/>
<feature type="region of interest" description="Disordered" evidence="1">
    <location>
        <begin position="247"/>
        <end position="268"/>
    </location>
</feature>
<name>A0AAD6YRU6_9AGAR</name>
<gene>
    <name evidence="2" type="ORF">GGX14DRAFT_629755</name>
</gene>
<dbReference type="AlphaFoldDB" id="A0AAD6YRU6"/>
<feature type="region of interest" description="Disordered" evidence="1">
    <location>
        <begin position="186"/>
        <end position="212"/>
    </location>
</feature>